<dbReference type="STRING" id="2903.R1BTK9"/>
<dbReference type="FunFam" id="3.40.50.150:FF:000016">
    <property type="entry name" value="Protein arginine N-methyltransferase 6"/>
    <property type="match status" value="1"/>
</dbReference>
<dbReference type="PANTHER" id="PTHR11006:SF73">
    <property type="entry name" value="PROTEIN ARGININE N-METHYLTRANSFERASE 6"/>
    <property type="match status" value="1"/>
</dbReference>
<accession>A0A0D3IQC8</accession>
<sequence length="338" mass="37101">MVDNQSAKRKAPSVEASDGYFESYAGLGIHEEMLRCRRTDAYLQAIRSAGLAGKTVLDVGCGTGVLAIACARAGARKVYAVEASAVAECARAVVSASGLTGLVEVIRGKVEEVELPERVDVIVSEWMGCFLLYESMLDSVLRARDRWLKPGGSMLPRRAQMWLAPFRDEEAAEEQKAFWADVHGIDMSCLAPIARAELARRPEVELLLAQNVISSPSCVLDIGDLASCDLSDCQSLCASFDLSSHVRAELHGFVGYFAVELVPGQWLSTAPDAEPTHWRHVLFHCELPLPVQQDERIRGRLTMTQATQNPRCWDVVISFGVSGGGEERTQRYELDVRC</sequence>
<dbReference type="KEGG" id="ehx:EMIHUDRAFT_66842"/>
<evidence type="ECO:0000313" key="7">
    <source>
        <dbReference type="EnsemblProtists" id="EOD13463"/>
    </source>
</evidence>
<evidence type="ECO:0000259" key="6">
    <source>
        <dbReference type="Pfam" id="PF22528"/>
    </source>
</evidence>
<dbReference type="Pfam" id="PF13649">
    <property type="entry name" value="Methyltransf_25"/>
    <property type="match status" value="1"/>
</dbReference>
<proteinExistence type="predicted"/>
<dbReference type="AlphaFoldDB" id="A0A0D3IQC8"/>
<dbReference type="Proteomes" id="UP000013827">
    <property type="component" value="Unassembled WGS sequence"/>
</dbReference>
<dbReference type="PaxDb" id="2903-EOD13463"/>
<dbReference type="GO" id="GO:0032259">
    <property type="term" value="P:methylation"/>
    <property type="evidence" value="ECO:0007669"/>
    <property type="project" value="UniProtKB-KW"/>
</dbReference>
<dbReference type="eggNOG" id="KOG1499">
    <property type="taxonomic scope" value="Eukaryota"/>
</dbReference>
<dbReference type="Pfam" id="PF22528">
    <property type="entry name" value="PRMT_C"/>
    <property type="match status" value="1"/>
</dbReference>
<evidence type="ECO:0000256" key="1">
    <source>
        <dbReference type="ARBA" id="ARBA00022603"/>
    </source>
</evidence>
<dbReference type="EnsemblProtists" id="EOD13463">
    <property type="protein sequence ID" value="EOD13463"/>
    <property type="gene ID" value="EMIHUDRAFT_66842"/>
</dbReference>
<dbReference type="Gene3D" id="2.70.160.11">
    <property type="entry name" value="Hnrnp arginine n-methyltransferase1"/>
    <property type="match status" value="1"/>
</dbReference>
<keyword evidence="3 4" id="KW-0949">S-adenosyl-L-methionine</keyword>
<dbReference type="HOGENOM" id="CLU_017375_1_2_1"/>
<evidence type="ECO:0000256" key="2">
    <source>
        <dbReference type="ARBA" id="ARBA00022679"/>
    </source>
</evidence>
<dbReference type="InterPro" id="IPR041698">
    <property type="entry name" value="Methyltransf_25"/>
</dbReference>
<dbReference type="GeneID" id="17259599"/>
<feature type="domain" description="Protein arginine N-methyltransferase" evidence="6">
    <location>
        <begin position="158"/>
        <end position="322"/>
    </location>
</feature>
<evidence type="ECO:0000256" key="4">
    <source>
        <dbReference type="PROSITE-ProRule" id="PRU01015"/>
    </source>
</evidence>
<evidence type="ECO:0000313" key="8">
    <source>
        <dbReference type="Proteomes" id="UP000013827"/>
    </source>
</evidence>
<dbReference type="GO" id="GO:0016274">
    <property type="term" value="F:protein-arginine N-methyltransferase activity"/>
    <property type="evidence" value="ECO:0007669"/>
    <property type="project" value="InterPro"/>
</dbReference>
<feature type="domain" description="Methyltransferase" evidence="5">
    <location>
        <begin position="56"/>
        <end position="152"/>
    </location>
</feature>
<evidence type="ECO:0008006" key="9">
    <source>
        <dbReference type="Google" id="ProtNLM"/>
    </source>
</evidence>
<keyword evidence="2 4" id="KW-0808">Transferase</keyword>
<keyword evidence="1 4" id="KW-0489">Methyltransferase</keyword>
<dbReference type="GO" id="GO:0042054">
    <property type="term" value="F:histone methyltransferase activity"/>
    <property type="evidence" value="ECO:0007669"/>
    <property type="project" value="TreeGrafter"/>
</dbReference>
<dbReference type="SUPFAM" id="SSF53335">
    <property type="entry name" value="S-adenosyl-L-methionine-dependent methyltransferases"/>
    <property type="match status" value="1"/>
</dbReference>
<keyword evidence="8" id="KW-1185">Reference proteome</keyword>
<name>A0A0D3IQC8_EMIH1</name>
<evidence type="ECO:0000256" key="3">
    <source>
        <dbReference type="ARBA" id="ARBA00022691"/>
    </source>
</evidence>
<dbReference type="InterPro" id="IPR025799">
    <property type="entry name" value="Arg_MeTrfase"/>
</dbReference>
<reference evidence="7" key="2">
    <citation type="submission" date="2024-10" db="UniProtKB">
        <authorList>
            <consortium name="EnsemblProtists"/>
        </authorList>
    </citation>
    <scope>IDENTIFICATION</scope>
</reference>
<dbReference type="InterPro" id="IPR029063">
    <property type="entry name" value="SAM-dependent_MTases_sf"/>
</dbReference>
<dbReference type="Gene3D" id="3.40.50.150">
    <property type="entry name" value="Vaccinia Virus protein VP39"/>
    <property type="match status" value="1"/>
</dbReference>
<evidence type="ECO:0000259" key="5">
    <source>
        <dbReference type="Pfam" id="PF13649"/>
    </source>
</evidence>
<dbReference type="PANTHER" id="PTHR11006">
    <property type="entry name" value="PROTEIN ARGININE N-METHYLTRANSFERASE"/>
    <property type="match status" value="1"/>
</dbReference>
<dbReference type="OMA" id="EATYTHW"/>
<dbReference type="RefSeq" id="XP_005765892.1">
    <property type="nucleotide sequence ID" value="XM_005765835.1"/>
</dbReference>
<dbReference type="PROSITE" id="PS51678">
    <property type="entry name" value="SAM_MT_PRMT"/>
    <property type="match status" value="1"/>
</dbReference>
<organism evidence="7 8">
    <name type="scientific">Emiliania huxleyi (strain CCMP1516)</name>
    <dbReference type="NCBI Taxonomy" id="280463"/>
    <lineage>
        <taxon>Eukaryota</taxon>
        <taxon>Haptista</taxon>
        <taxon>Haptophyta</taxon>
        <taxon>Prymnesiophyceae</taxon>
        <taxon>Isochrysidales</taxon>
        <taxon>Noelaerhabdaceae</taxon>
        <taxon>Emiliania</taxon>
    </lineage>
</organism>
<dbReference type="InterPro" id="IPR055135">
    <property type="entry name" value="PRMT_dom"/>
</dbReference>
<dbReference type="CDD" id="cd02440">
    <property type="entry name" value="AdoMet_MTases"/>
    <property type="match status" value="1"/>
</dbReference>
<protein>
    <recommendedName>
        <fullName evidence="9">Methyltransferase domain-containing protein</fullName>
    </recommendedName>
</protein>
<reference evidence="8" key="1">
    <citation type="journal article" date="2013" name="Nature">
        <title>Pan genome of the phytoplankton Emiliania underpins its global distribution.</title>
        <authorList>
            <person name="Read B.A."/>
            <person name="Kegel J."/>
            <person name="Klute M.J."/>
            <person name="Kuo A."/>
            <person name="Lefebvre S.C."/>
            <person name="Maumus F."/>
            <person name="Mayer C."/>
            <person name="Miller J."/>
            <person name="Monier A."/>
            <person name="Salamov A."/>
            <person name="Young J."/>
            <person name="Aguilar M."/>
            <person name="Claverie J.M."/>
            <person name="Frickenhaus S."/>
            <person name="Gonzalez K."/>
            <person name="Herman E.K."/>
            <person name="Lin Y.C."/>
            <person name="Napier J."/>
            <person name="Ogata H."/>
            <person name="Sarno A.F."/>
            <person name="Shmutz J."/>
            <person name="Schroeder D."/>
            <person name="de Vargas C."/>
            <person name="Verret F."/>
            <person name="von Dassow P."/>
            <person name="Valentin K."/>
            <person name="Van de Peer Y."/>
            <person name="Wheeler G."/>
            <person name="Dacks J.B."/>
            <person name="Delwiche C.F."/>
            <person name="Dyhrman S.T."/>
            <person name="Glockner G."/>
            <person name="John U."/>
            <person name="Richards T."/>
            <person name="Worden A.Z."/>
            <person name="Zhang X."/>
            <person name="Grigoriev I.V."/>
            <person name="Allen A.E."/>
            <person name="Bidle K."/>
            <person name="Borodovsky M."/>
            <person name="Bowler C."/>
            <person name="Brownlee C."/>
            <person name="Cock J.M."/>
            <person name="Elias M."/>
            <person name="Gladyshev V.N."/>
            <person name="Groth M."/>
            <person name="Guda C."/>
            <person name="Hadaegh A."/>
            <person name="Iglesias-Rodriguez M.D."/>
            <person name="Jenkins J."/>
            <person name="Jones B.M."/>
            <person name="Lawson T."/>
            <person name="Leese F."/>
            <person name="Lindquist E."/>
            <person name="Lobanov A."/>
            <person name="Lomsadze A."/>
            <person name="Malik S.B."/>
            <person name="Marsh M.E."/>
            <person name="Mackinder L."/>
            <person name="Mock T."/>
            <person name="Mueller-Roeber B."/>
            <person name="Pagarete A."/>
            <person name="Parker M."/>
            <person name="Probert I."/>
            <person name="Quesneville H."/>
            <person name="Raines C."/>
            <person name="Rensing S.A."/>
            <person name="Riano-Pachon D.M."/>
            <person name="Richier S."/>
            <person name="Rokitta S."/>
            <person name="Shiraiwa Y."/>
            <person name="Soanes D.M."/>
            <person name="van der Giezen M."/>
            <person name="Wahlund T.M."/>
            <person name="Williams B."/>
            <person name="Wilson W."/>
            <person name="Wolfe G."/>
            <person name="Wurch L.L."/>
        </authorList>
    </citation>
    <scope>NUCLEOTIDE SEQUENCE</scope>
</reference>